<dbReference type="AlphaFoldDB" id="A0A9D4CY15"/>
<comment type="caution">
    <text evidence="2">The sequence shown here is derived from an EMBL/GenBank/DDBJ whole genome shotgun (WGS) entry which is preliminary data.</text>
</comment>
<evidence type="ECO:0000256" key="1">
    <source>
        <dbReference type="SAM" id="MobiDB-lite"/>
    </source>
</evidence>
<evidence type="ECO:0000313" key="2">
    <source>
        <dbReference type="EMBL" id="KAH3735601.1"/>
    </source>
</evidence>
<evidence type="ECO:0000313" key="3">
    <source>
        <dbReference type="Proteomes" id="UP000828390"/>
    </source>
</evidence>
<organism evidence="2 3">
    <name type="scientific">Dreissena polymorpha</name>
    <name type="common">Zebra mussel</name>
    <name type="synonym">Mytilus polymorpha</name>
    <dbReference type="NCBI Taxonomy" id="45954"/>
    <lineage>
        <taxon>Eukaryota</taxon>
        <taxon>Metazoa</taxon>
        <taxon>Spiralia</taxon>
        <taxon>Lophotrochozoa</taxon>
        <taxon>Mollusca</taxon>
        <taxon>Bivalvia</taxon>
        <taxon>Autobranchia</taxon>
        <taxon>Heteroconchia</taxon>
        <taxon>Euheterodonta</taxon>
        <taxon>Imparidentia</taxon>
        <taxon>Neoheterodontei</taxon>
        <taxon>Myida</taxon>
        <taxon>Dreissenoidea</taxon>
        <taxon>Dreissenidae</taxon>
        <taxon>Dreissena</taxon>
    </lineage>
</organism>
<sequence>MDMKHKGKEQELLDKERNIERFKNEWHEKFLHLNLLQKILEDVIRDRDTSLHQHDYSFQEQERRTESPKDIKHVTFLKKVTPEKKVKISGAFSKEADTHQGKDIEVKQPKETTEMKVKMKH</sequence>
<keyword evidence="3" id="KW-1185">Reference proteome</keyword>
<gene>
    <name evidence="2" type="ORF">DPMN_042137</name>
</gene>
<proteinExistence type="predicted"/>
<dbReference type="EMBL" id="JAIWYP010000011">
    <property type="protein sequence ID" value="KAH3735601.1"/>
    <property type="molecule type" value="Genomic_DNA"/>
</dbReference>
<name>A0A9D4CY15_DREPO</name>
<feature type="compositionally biased region" description="Basic and acidic residues" evidence="1">
    <location>
        <begin position="94"/>
        <end position="121"/>
    </location>
</feature>
<protein>
    <submittedName>
        <fullName evidence="2">Uncharacterized protein</fullName>
    </submittedName>
</protein>
<dbReference type="Proteomes" id="UP000828390">
    <property type="component" value="Unassembled WGS sequence"/>
</dbReference>
<reference evidence="2" key="1">
    <citation type="journal article" date="2019" name="bioRxiv">
        <title>The Genome of the Zebra Mussel, Dreissena polymorpha: A Resource for Invasive Species Research.</title>
        <authorList>
            <person name="McCartney M.A."/>
            <person name="Auch B."/>
            <person name="Kono T."/>
            <person name="Mallez S."/>
            <person name="Zhang Y."/>
            <person name="Obille A."/>
            <person name="Becker A."/>
            <person name="Abrahante J.E."/>
            <person name="Garbe J."/>
            <person name="Badalamenti J.P."/>
            <person name="Herman A."/>
            <person name="Mangelson H."/>
            <person name="Liachko I."/>
            <person name="Sullivan S."/>
            <person name="Sone E.D."/>
            <person name="Koren S."/>
            <person name="Silverstein K.A.T."/>
            <person name="Beckman K.B."/>
            <person name="Gohl D.M."/>
        </authorList>
    </citation>
    <scope>NUCLEOTIDE SEQUENCE</scope>
    <source>
        <strain evidence="2">Duluth1</strain>
        <tissue evidence="2">Whole animal</tissue>
    </source>
</reference>
<reference evidence="2" key="2">
    <citation type="submission" date="2020-11" db="EMBL/GenBank/DDBJ databases">
        <authorList>
            <person name="McCartney M.A."/>
            <person name="Auch B."/>
            <person name="Kono T."/>
            <person name="Mallez S."/>
            <person name="Becker A."/>
            <person name="Gohl D.M."/>
            <person name="Silverstein K.A.T."/>
            <person name="Koren S."/>
            <person name="Bechman K.B."/>
            <person name="Herman A."/>
            <person name="Abrahante J.E."/>
            <person name="Garbe J."/>
        </authorList>
    </citation>
    <scope>NUCLEOTIDE SEQUENCE</scope>
    <source>
        <strain evidence="2">Duluth1</strain>
        <tissue evidence="2">Whole animal</tissue>
    </source>
</reference>
<feature type="region of interest" description="Disordered" evidence="1">
    <location>
        <begin position="91"/>
        <end position="121"/>
    </location>
</feature>
<accession>A0A9D4CY15</accession>